<dbReference type="InterPro" id="IPR011006">
    <property type="entry name" value="CheY-like_superfamily"/>
</dbReference>
<comment type="cofactor">
    <cofactor evidence="1">
        <name>Mg(2+)</name>
        <dbReference type="ChEBI" id="CHEBI:18420"/>
    </cofactor>
</comment>
<dbReference type="GO" id="GO:1902201">
    <property type="term" value="P:negative regulation of bacterial-type flagellum-dependent cell motility"/>
    <property type="evidence" value="ECO:0007669"/>
    <property type="project" value="TreeGrafter"/>
</dbReference>
<evidence type="ECO:0000313" key="8">
    <source>
        <dbReference type="Proteomes" id="UP000242133"/>
    </source>
</evidence>
<keyword evidence="4" id="KW-0597">Phosphoprotein</keyword>
<organism evidence="7 8">
    <name type="scientific">Marinobacterium halophilum</name>
    <dbReference type="NCBI Taxonomy" id="267374"/>
    <lineage>
        <taxon>Bacteria</taxon>
        <taxon>Pseudomonadati</taxon>
        <taxon>Pseudomonadota</taxon>
        <taxon>Gammaproteobacteria</taxon>
        <taxon>Oceanospirillales</taxon>
        <taxon>Oceanospirillaceae</taxon>
        <taxon>Marinobacterium</taxon>
    </lineage>
</organism>
<dbReference type="InterPro" id="IPR000160">
    <property type="entry name" value="GGDEF_dom"/>
</dbReference>
<gene>
    <name evidence="7" type="ORF">CLV44_13014</name>
</gene>
<dbReference type="PANTHER" id="PTHR45138:SF9">
    <property type="entry name" value="DIGUANYLATE CYCLASE DGCM-RELATED"/>
    <property type="match status" value="1"/>
</dbReference>
<dbReference type="CDD" id="cd01949">
    <property type="entry name" value="GGDEF"/>
    <property type="match status" value="1"/>
</dbReference>
<dbReference type="RefSeq" id="WP_170069377.1">
    <property type="nucleotide sequence ID" value="NZ_PYGI01000030.1"/>
</dbReference>
<dbReference type="NCBIfam" id="TIGR00254">
    <property type="entry name" value="GGDEF"/>
    <property type="match status" value="1"/>
</dbReference>
<comment type="catalytic activity">
    <reaction evidence="3">
        <text>2 GTP = 3',3'-c-di-GMP + 2 diphosphate</text>
        <dbReference type="Rhea" id="RHEA:24898"/>
        <dbReference type="ChEBI" id="CHEBI:33019"/>
        <dbReference type="ChEBI" id="CHEBI:37565"/>
        <dbReference type="ChEBI" id="CHEBI:58805"/>
        <dbReference type="EC" id="2.7.7.65"/>
    </reaction>
</comment>
<dbReference type="GO" id="GO:0005886">
    <property type="term" value="C:plasma membrane"/>
    <property type="evidence" value="ECO:0007669"/>
    <property type="project" value="TreeGrafter"/>
</dbReference>
<dbReference type="InterPro" id="IPR050469">
    <property type="entry name" value="Diguanylate_Cyclase"/>
</dbReference>
<feature type="modified residue" description="4-aspartylphosphate" evidence="4">
    <location>
        <position position="55"/>
    </location>
</feature>
<evidence type="ECO:0000256" key="1">
    <source>
        <dbReference type="ARBA" id="ARBA00001946"/>
    </source>
</evidence>
<feature type="domain" description="Response regulatory" evidence="5">
    <location>
        <begin position="3"/>
        <end position="118"/>
    </location>
</feature>
<feature type="domain" description="GGDEF" evidence="6">
    <location>
        <begin position="286"/>
        <end position="417"/>
    </location>
</feature>
<accession>A0A2P8EJK3</accession>
<dbReference type="PROSITE" id="PS50110">
    <property type="entry name" value="RESPONSE_REGULATORY"/>
    <property type="match status" value="2"/>
</dbReference>
<dbReference type="PANTHER" id="PTHR45138">
    <property type="entry name" value="REGULATORY COMPONENTS OF SENSORY TRANSDUCTION SYSTEM"/>
    <property type="match status" value="1"/>
</dbReference>
<dbReference type="EC" id="2.7.7.65" evidence="2"/>
<dbReference type="Gene3D" id="3.30.70.270">
    <property type="match status" value="1"/>
</dbReference>
<dbReference type="SUPFAM" id="SSF52172">
    <property type="entry name" value="CheY-like"/>
    <property type="match status" value="2"/>
</dbReference>
<dbReference type="GO" id="GO:0000160">
    <property type="term" value="P:phosphorelay signal transduction system"/>
    <property type="evidence" value="ECO:0007669"/>
    <property type="project" value="InterPro"/>
</dbReference>
<name>A0A2P8EJK3_9GAMM</name>
<evidence type="ECO:0000256" key="4">
    <source>
        <dbReference type="PROSITE-ProRule" id="PRU00169"/>
    </source>
</evidence>
<dbReference type="InterPro" id="IPR001789">
    <property type="entry name" value="Sig_transdc_resp-reg_receiver"/>
</dbReference>
<keyword evidence="8" id="KW-1185">Reference proteome</keyword>
<comment type="caution">
    <text evidence="7">The sequence shown here is derived from an EMBL/GenBank/DDBJ whole genome shotgun (WGS) entry which is preliminary data.</text>
</comment>
<dbReference type="InterPro" id="IPR043128">
    <property type="entry name" value="Rev_trsase/Diguanyl_cyclase"/>
</dbReference>
<dbReference type="Pfam" id="PF00990">
    <property type="entry name" value="GGDEF"/>
    <property type="match status" value="1"/>
</dbReference>
<dbReference type="EMBL" id="PYGI01000030">
    <property type="protein sequence ID" value="PSL09635.1"/>
    <property type="molecule type" value="Genomic_DNA"/>
</dbReference>
<feature type="domain" description="Response regulatory" evidence="5">
    <location>
        <begin position="126"/>
        <end position="243"/>
    </location>
</feature>
<dbReference type="FunFam" id="3.30.70.270:FF:000001">
    <property type="entry name" value="Diguanylate cyclase domain protein"/>
    <property type="match status" value="1"/>
</dbReference>
<dbReference type="GO" id="GO:0052621">
    <property type="term" value="F:diguanylate cyclase activity"/>
    <property type="evidence" value="ECO:0007669"/>
    <property type="project" value="UniProtKB-EC"/>
</dbReference>
<dbReference type="SUPFAM" id="SSF55073">
    <property type="entry name" value="Nucleotide cyclase"/>
    <property type="match status" value="1"/>
</dbReference>
<evidence type="ECO:0000256" key="2">
    <source>
        <dbReference type="ARBA" id="ARBA00012528"/>
    </source>
</evidence>
<dbReference type="Pfam" id="PF00072">
    <property type="entry name" value="Response_reg"/>
    <property type="match status" value="2"/>
</dbReference>
<evidence type="ECO:0000259" key="5">
    <source>
        <dbReference type="PROSITE" id="PS50110"/>
    </source>
</evidence>
<evidence type="ECO:0000259" key="6">
    <source>
        <dbReference type="PROSITE" id="PS50887"/>
    </source>
</evidence>
<protein>
    <recommendedName>
        <fullName evidence="2">diguanylate cyclase</fullName>
        <ecNumber evidence="2">2.7.7.65</ecNumber>
    </recommendedName>
</protein>
<dbReference type="PROSITE" id="PS50887">
    <property type="entry name" value="GGDEF"/>
    <property type="match status" value="1"/>
</dbReference>
<dbReference type="GO" id="GO:0043709">
    <property type="term" value="P:cell adhesion involved in single-species biofilm formation"/>
    <property type="evidence" value="ECO:0007669"/>
    <property type="project" value="TreeGrafter"/>
</dbReference>
<evidence type="ECO:0000256" key="3">
    <source>
        <dbReference type="ARBA" id="ARBA00034247"/>
    </source>
</evidence>
<dbReference type="Proteomes" id="UP000242133">
    <property type="component" value="Unassembled WGS sequence"/>
</dbReference>
<proteinExistence type="predicted"/>
<feature type="modified residue" description="4-aspartylphosphate" evidence="4">
    <location>
        <position position="176"/>
    </location>
</feature>
<reference evidence="7 8" key="1">
    <citation type="submission" date="2018-03" db="EMBL/GenBank/DDBJ databases">
        <title>Genomic Encyclopedia of Archaeal and Bacterial Type Strains, Phase II (KMG-II): from individual species to whole genera.</title>
        <authorList>
            <person name="Goeker M."/>
        </authorList>
    </citation>
    <scope>NUCLEOTIDE SEQUENCE [LARGE SCALE GENOMIC DNA]</scope>
    <source>
        <strain evidence="7 8">DSM 17586</strain>
    </source>
</reference>
<dbReference type="InterPro" id="IPR029787">
    <property type="entry name" value="Nucleotide_cyclase"/>
</dbReference>
<dbReference type="AlphaFoldDB" id="A0A2P8EJK3"/>
<sequence length="427" mass="48066">MSAVLIVEDSQVVIKVLHYIARKTLTTFDVVFAMSAEEARLALAKRDDWFASIVDLNLPDAPDGEMVDYMLEQQIPTIVLTGGMGDERRDALLRQGIVDYVQKEGLYSYQYAVNLVNRLHRNRDIKVLVAEDSAVTRWFVSDLLRRHQFQIAEAENGKKALDAVLADDSIDILLTDYNMPVMDGFQLIHALRNKHEKVDLVIIGLSSADDKYLSGKFIKNGADDFLYKPFSHEEFFCRIMHAVESMERTRELHRLAYTDPLTDLHNRRYFMEQARKQVAMIDSTESALSLAILDIDHFKRINDNHGHDAGDLVLIAFARSLRQAFSRFVVARMGGEEFCILFSGLPVDRAARLLDAAREQTEASGVDTPAGSLSFTFSAGIAEMSSGGSVDELLKQADTLLYAAKEQGRNQVMKSEALDCLRSEFLL</sequence>
<evidence type="ECO:0000313" key="7">
    <source>
        <dbReference type="EMBL" id="PSL09635.1"/>
    </source>
</evidence>
<dbReference type="SMART" id="SM00448">
    <property type="entry name" value="REC"/>
    <property type="match status" value="2"/>
</dbReference>
<dbReference type="SMART" id="SM00267">
    <property type="entry name" value="GGDEF"/>
    <property type="match status" value="1"/>
</dbReference>
<dbReference type="Gene3D" id="3.40.50.2300">
    <property type="match status" value="2"/>
</dbReference>